<dbReference type="InterPro" id="IPR051045">
    <property type="entry name" value="TonB-dependent_transducer"/>
</dbReference>
<dbReference type="InterPro" id="IPR003538">
    <property type="entry name" value="TonB"/>
</dbReference>
<evidence type="ECO:0000256" key="5">
    <source>
        <dbReference type="ARBA" id="ARBA00022519"/>
    </source>
</evidence>
<reference evidence="12" key="1">
    <citation type="submission" date="2018-05" db="EMBL/GenBank/DDBJ databases">
        <authorList>
            <person name="Lanie J.A."/>
            <person name="Ng W.-L."/>
            <person name="Kazmierczak K.M."/>
            <person name="Andrzejewski T.M."/>
            <person name="Davidsen T.M."/>
            <person name="Wayne K.J."/>
            <person name="Tettelin H."/>
            <person name="Glass J.I."/>
            <person name="Rusch D."/>
            <person name="Podicherti R."/>
            <person name="Tsui H.-C.T."/>
            <person name="Winkler M.E."/>
        </authorList>
    </citation>
    <scope>NUCLEOTIDE SEQUENCE</scope>
</reference>
<dbReference type="EMBL" id="UINC01000577">
    <property type="protein sequence ID" value="SUZ57764.1"/>
    <property type="molecule type" value="Genomic_DNA"/>
</dbReference>
<dbReference type="GO" id="GO:0015891">
    <property type="term" value="P:siderophore transport"/>
    <property type="evidence" value="ECO:0007669"/>
    <property type="project" value="InterPro"/>
</dbReference>
<comment type="similarity">
    <text evidence="2">Belongs to the TonB family.</text>
</comment>
<evidence type="ECO:0000256" key="6">
    <source>
        <dbReference type="ARBA" id="ARBA00022692"/>
    </source>
</evidence>
<feature type="transmembrane region" description="Helical" evidence="10">
    <location>
        <begin position="17"/>
        <end position="36"/>
    </location>
</feature>
<gene>
    <name evidence="12" type="ORF">METZ01_LOCUS10618</name>
</gene>
<keyword evidence="8 10" id="KW-1133">Transmembrane helix</keyword>
<dbReference type="SUPFAM" id="SSF74653">
    <property type="entry name" value="TolA/TonB C-terminal domain"/>
    <property type="match status" value="1"/>
</dbReference>
<evidence type="ECO:0000256" key="1">
    <source>
        <dbReference type="ARBA" id="ARBA00004383"/>
    </source>
</evidence>
<evidence type="ECO:0000256" key="4">
    <source>
        <dbReference type="ARBA" id="ARBA00022475"/>
    </source>
</evidence>
<keyword evidence="9 10" id="KW-0472">Membrane</keyword>
<evidence type="ECO:0000313" key="12">
    <source>
        <dbReference type="EMBL" id="SUZ57764.1"/>
    </source>
</evidence>
<protein>
    <recommendedName>
        <fullName evidence="11">TonB C-terminal domain-containing protein</fullName>
    </recommendedName>
</protein>
<dbReference type="GO" id="GO:0031992">
    <property type="term" value="F:energy transducer activity"/>
    <property type="evidence" value="ECO:0007669"/>
    <property type="project" value="InterPro"/>
</dbReference>
<dbReference type="GO" id="GO:0098797">
    <property type="term" value="C:plasma membrane protein complex"/>
    <property type="evidence" value="ECO:0007669"/>
    <property type="project" value="TreeGrafter"/>
</dbReference>
<sequence>MEVKKNLVADLEKKSSLFLNIGLCISLLLVITAFEWKFYDRGAGMDLGSIDDDFEDLMEIPQTEQPPPPPPVIQQPEIIEVPDEEEIEEEIEIIIDVEITEETVIEEIVFEEALEEEEVDEIFTIVEDQPAPPGGMNAFYKYVATTLRYPAQARRMGIEGKVFVQFVVDKDGSLTDVQAIKGIGAGCDEEAVRVISKAKKWKPGRQRGRAVKVRMILPITFKLG</sequence>
<evidence type="ECO:0000259" key="11">
    <source>
        <dbReference type="PROSITE" id="PS52015"/>
    </source>
</evidence>
<dbReference type="PANTHER" id="PTHR33446">
    <property type="entry name" value="PROTEIN TONB-RELATED"/>
    <property type="match status" value="1"/>
</dbReference>
<dbReference type="GO" id="GO:0030288">
    <property type="term" value="C:outer membrane-bounded periplasmic space"/>
    <property type="evidence" value="ECO:0007669"/>
    <property type="project" value="InterPro"/>
</dbReference>
<evidence type="ECO:0000256" key="2">
    <source>
        <dbReference type="ARBA" id="ARBA00006555"/>
    </source>
</evidence>
<dbReference type="Pfam" id="PF03544">
    <property type="entry name" value="TonB_C"/>
    <property type="match status" value="1"/>
</dbReference>
<keyword evidence="6 10" id="KW-0812">Transmembrane</keyword>
<keyword evidence="3" id="KW-0813">Transport</keyword>
<evidence type="ECO:0000256" key="10">
    <source>
        <dbReference type="SAM" id="Phobius"/>
    </source>
</evidence>
<accession>A0A381NUC3</accession>
<organism evidence="12">
    <name type="scientific">marine metagenome</name>
    <dbReference type="NCBI Taxonomy" id="408172"/>
    <lineage>
        <taxon>unclassified sequences</taxon>
        <taxon>metagenomes</taxon>
        <taxon>ecological metagenomes</taxon>
    </lineage>
</organism>
<keyword evidence="4" id="KW-1003">Cell membrane</keyword>
<comment type="subcellular location">
    <subcellularLocation>
        <location evidence="1">Cell inner membrane</location>
        <topology evidence="1">Single-pass membrane protein</topology>
        <orientation evidence="1">Periplasmic side</orientation>
    </subcellularLocation>
</comment>
<dbReference type="InterPro" id="IPR006260">
    <property type="entry name" value="TonB/TolA_C"/>
</dbReference>
<evidence type="ECO:0000256" key="8">
    <source>
        <dbReference type="ARBA" id="ARBA00022989"/>
    </source>
</evidence>
<keyword evidence="7" id="KW-0653">Protein transport</keyword>
<dbReference type="GO" id="GO:0015031">
    <property type="term" value="P:protein transport"/>
    <property type="evidence" value="ECO:0007669"/>
    <property type="project" value="UniProtKB-KW"/>
</dbReference>
<dbReference type="GO" id="GO:0055085">
    <property type="term" value="P:transmembrane transport"/>
    <property type="evidence" value="ECO:0007669"/>
    <property type="project" value="InterPro"/>
</dbReference>
<dbReference type="InterPro" id="IPR037682">
    <property type="entry name" value="TonB_C"/>
</dbReference>
<proteinExistence type="inferred from homology"/>
<name>A0A381NUC3_9ZZZZ</name>
<dbReference type="AlphaFoldDB" id="A0A381NUC3"/>
<evidence type="ECO:0000256" key="3">
    <source>
        <dbReference type="ARBA" id="ARBA00022448"/>
    </source>
</evidence>
<evidence type="ECO:0000256" key="9">
    <source>
        <dbReference type="ARBA" id="ARBA00023136"/>
    </source>
</evidence>
<feature type="domain" description="TonB C-terminal" evidence="11">
    <location>
        <begin position="134"/>
        <end position="224"/>
    </location>
</feature>
<dbReference type="PANTHER" id="PTHR33446:SF2">
    <property type="entry name" value="PROTEIN TONB"/>
    <property type="match status" value="1"/>
</dbReference>
<evidence type="ECO:0000256" key="7">
    <source>
        <dbReference type="ARBA" id="ARBA00022927"/>
    </source>
</evidence>
<dbReference type="PRINTS" id="PR01374">
    <property type="entry name" value="TONBPROTEIN"/>
</dbReference>
<keyword evidence="5" id="KW-0997">Cell inner membrane</keyword>
<dbReference type="PROSITE" id="PS52015">
    <property type="entry name" value="TONB_CTD"/>
    <property type="match status" value="1"/>
</dbReference>
<dbReference type="Gene3D" id="3.30.1150.10">
    <property type="match status" value="1"/>
</dbReference>
<dbReference type="NCBIfam" id="TIGR01352">
    <property type="entry name" value="tonB_Cterm"/>
    <property type="match status" value="1"/>
</dbReference>